<dbReference type="InterPro" id="IPR018968">
    <property type="entry name" value="Phasin"/>
</dbReference>
<comment type="caution">
    <text evidence="2">The sequence shown here is derived from an EMBL/GenBank/DDBJ whole genome shotgun (WGS) entry which is preliminary data.</text>
</comment>
<dbReference type="Pfam" id="PF09361">
    <property type="entry name" value="Phasin_2"/>
    <property type="match status" value="1"/>
</dbReference>
<protein>
    <submittedName>
        <fullName evidence="2">Phasin family protein</fullName>
    </submittedName>
</protein>
<reference evidence="2 3" key="1">
    <citation type="submission" date="2019-04" db="EMBL/GenBank/DDBJ databases">
        <title>Microbes associate with the intestines of laboratory mice.</title>
        <authorList>
            <person name="Navarre W."/>
            <person name="Wong E."/>
            <person name="Huang K."/>
            <person name="Tropini C."/>
            <person name="Ng K."/>
            <person name="Yu B."/>
        </authorList>
    </citation>
    <scope>NUCLEOTIDE SEQUENCE [LARGE SCALE GENOMIC DNA]</scope>
    <source>
        <strain evidence="2 3">NM62_B4-13</strain>
    </source>
</reference>
<feature type="domain" description="Phasin" evidence="1">
    <location>
        <begin position="8"/>
        <end position="103"/>
    </location>
</feature>
<name>A0A4S2D4Q0_STEMA</name>
<dbReference type="AlphaFoldDB" id="A0A4S2D4Q0"/>
<accession>A0A4S2D4Q0</accession>
<dbReference type="RefSeq" id="WP_136003553.1">
    <property type="nucleotide sequence ID" value="NZ_SRYW01000003.1"/>
</dbReference>
<gene>
    <name evidence="2" type="ORF">E5352_04285</name>
</gene>
<sequence>MTSAFTDSFSDYTRQLAATATRANRLALENAESMFGVQLKTLEKNITATSGFFGEIVQSQEPGTLLPKGAQLARDNLARWASAHQEVVGLGLKASEAFGELARQPFAGAAGTGRR</sequence>
<evidence type="ECO:0000313" key="2">
    <source>
        <dbReference type="EMBL" id="TGY35841.1"/>
    </source>
</evidence>
<dbReference type="Proteomes" id="UP000306631">
    <property type="component" value="Unassembled WGS sequence"/>
</dbReference>
<evidence type="ECO:0000313" key="3">
    <source>
        <dbReference type="Proteomes" id="UP000306631"/>
    </source>
</evidence>
<proteinExistence type="predicted"/>
<dbReference type="EMBL" id="SRYW01000003">
    <property type="protein sequence ID" value="TGY35841.1"/>
    <property type="molecule type" value="Genomic_DNA"/>
</dbReference>
<dbReference type="OrthoDB" id="6058047at2"/>
<evidence type="ECO:0000259" key="1">
    <source>
        <dbReference type="Pfam" id="PF09361"/>
    </source>
</evidence>
<organism evidence="2 3">
    <name type="scientific">Stenotrophomonas maltophilia</name>
    <name type="common">Pseudomonas maltophilia</name>
    <name type="synonym">Xanthomonas maltophilia</name>
    <dbReference type="NCBI Taxonomy" id="40324"/>
    <lineage>
        <taxon>Bacteria</taxon>
        <taxon>Pseudomonadati</taxon>
        <taxon>Pseudomonadota</taxon>
        <taxon>Gammaproteobacteria</taxon>
        <taxon>Lysobacterales</taxon>
        <taxon>Lysobacteraceae</taxon>
        <taxon>Stenotrophomonas</taxon>
        <taxon>Stenotrophomonas maltophilia group</taxon>
    </lineage>
</organism>